<feature type="transmembrane region" description="Helical" evidence="1">
    <location>
        <begin position="70"/>
        <end position="93"/>
    </location>
</feature>
<sequence length="226" mass="25875">MKECLAAAGECGSLYVQKRQGQAKGCLNGVEVVVSHQTVLFLQACLLGFLLGIFYEIFRILRLLIQTGPVAIFVQDILYWSVSALISFLFILAVNSGQLRIFLLLGIVIGMVVYFLTLGVLVMKASKAIIAFIHRVMRFIYRKLVAPVQRFMGITRQKADRFAKKVESKNKIIKNNMNYSLKQYRLLLYNLLHTTKSENIHYTKQKRGIGEYEKKRGKKRKDSSHH</sequence>
<protein>
    <submittedName>
        <fullName evidence="2">Spore cortex biosynthesis protein YabQ</fullName>
    </submittedName>
</protein>
<evidence type="ECO:0000313" key="2">
    <source>
        <dbReference type="EMBL" id="SDN29693.1"/>
    </source>
</evidence>
<dbReference type="AlphaFoldDB" id="A0A1H0A9R6"/>
<feature type="transmembrane region" description="Helical" evidence="1">
    <location>
        <begin position="99"/>
        <end position="122"/>
    </location>
</feature>
<proteinExistence type="predicted"/>
<gene>
    <name evidence="2" type="ORF">SAMN05192585_11558</name>
</gene>
<keyword evidence="3" id="KW-1185">Reference proteome</keyword>
<dbReference type="STRING" id="258515.SAMN05192585_11558"/>
<dbReference type="Pfam" id="PF09578">
    <property type="entry name" value="Spore_YabQ"/>
    <property type="match status" value="1"/>
</dbReference>
<reference evidence="2 3" key="1">
    <citation type="submission" date="2016-10" db="EMBL/GenBank/DDBJ databases">
        <authorList>
            <person name="de Groot N.N."/>
        </authorList>
    </citation>
    <scope>NUCLEOTIDE SEQUENCE [LARGE SCALE GENOMIC DNA]</scope>
    <source>
        <strain evidence="2 3">CGMCC 1.5012</strain>
    </source>
</reference>
<dbReference type="Proteomes" id="UP000199182">
    <property type="component" value="Unassembled WGS sequence"/>
</dbReference>
<evidence type="ECO:0000313" key="3">
    <source>
        <dbReference type="Proteomes" id="UP000199182"/>
    </source>
</evidence>
<dbReference type="EMBL" id="FNID01000015">
    <property type="protein sequence ID" value="SDN29693.1"/>
    <property type="molecule type" value="Genomic_DNA"/>
</dbReference>
<keyword evidence="1" id="KW-0812">Transmembrane</keyword>
<dbReference type="NCBIfam" id="TIGR02893">
    <property type="entry name" value="spore_yabQ"/>
    <property type="match status" value="1"/>
</dbReference>
<evidence type="ECO:0000256" key="1">
    <source>
        <dbReference type="SAM" id="Phobius"/>
    </source>
</evidence>
<keyword evidence="1" id="KW-0472">Membrane</keyword>
<dbReference type="InterPro" id="IPR019074">
    <property type="entry name" value="YabQ"/>
</dbReference>
<organism evidence="2 3">
    <name type="scientific">Acetanaerobacterium elongatum</name>
    <dbReference type="NCBI Taxonomy" id="258515"/>
    <lineage>
        <taxon>Bacteria</taxon>
        <taxon>Bacillati</taxon>
        <taxon>Bacillota</taxon>
        <taxon>Clostridia</taxon>
        <taxon>Eubacteriales</taxon>
        <taxon>Oscillospiraceae</taxon>
        <taxon>Acetanaerobacterium</taxon>
    </lineage>
</organism>
<keyword evidence="1" id="KW-1133">Transmembrane helix</keyword>
<name>A0A1H0A9R6_9FIRM</name>
<feature type="transmembrane region" description="Helical" evidence="1">
    <location>
        <begin position="40"/>
        <end position="58"/>
    </location>
</feature>
<accession>A0A1H0A9R6</accession>